<comment type="similarity">
    <text evidence="2">Belongs to the binding-protein-dependent transport system permease family. HisMQ subfamily.</text>
</comment>
<evidence type="ECO:0000259" key="9">
    <source>
        <dbReference type="PROSITE" id="PS50928"/>
    </source>
</evidence>
<keyword evidence="6 8" id="KW-1133">Transmembrane helix</keyword>
<keyword evidence="4" id="KW-1003">Cell membrane</keyword>
<dbReference type="GO" id="GO:0043190">
    <property type="term" value="C:ATP-binding cassette (ABC) transporter complex"/>
    <property type="evidence" value="ECO:0007669"/>
    <property type="project" value="InterPro"/>
</dbReference>
<feature type="transmembrane region" description="Helical" evidence="8">
    <location>
        <begin position="103"/>
        <end position="122"/>
    </location>
</feature>
<evidence type="ECO:0000256" key="8">
    <source>
        <dbReference type="RuleBase" id="RU363032"/>
    </source>
</evidence>
<keyword evidence="7 8" id="KW-0472">Membrane</keyword>
<dbReference type="GO" id="GO:0006865">
    <property type="term" value="P:amino acid transport"/>
    <property type="evidence" value="ECO:0007669"/>
    <property type="project" value="TreeGrafter"/>
</dbReference>
<accession>A0AAP3V1S6</accession>
<feature type="transmembrane region" description="Helical" evidence="8">
    <location>
        <begin position="204"/>
        <end position="222"/>
    </location>
</feature>
<gene>
    <name evidence="10" type="ORF">PZ740_07380</name>
</gene>
<evidence type="ECO:0000256" key="2">
    <source>
        <dbReference type="ARBA" id="ARBA00010072"/>
    </source>
</evidence>
<evidence type="ECO:0000313" key="11">
    <source>
        <dbReference type="Proteomes" id="UP001301140"/>
    </source>
</evidence>
<evidence type="ECO:0000256" key="6">
    <source>
        <dbReference type="ARBA" id="ARBA00022989"/>
    </source>
</evidence>
<proteinExistence type="inferred from homology"/>
<dbReference type="GO" id="GO:0022857">
    <property type="term" value="F:transmembrane transporter activity"/>
    <property type="evidence" value="ECO:0007669"/>
    <property type="project" value="InterPro"/>
</dbReference>
<feature type="transmembrane region" description="Helical" evidence="8">
    <location>
        <begin position="295"/>
        <end position="315"/>
    </location>
</feature>
<protein>
    <submittedName>
        <fullName evidence="10">Amino acid ABC transporter permease</fullName>
    </submittedName>
</protein>
<evidence type="ECO:0000256" key="3">
    <source>
        <dbReference type="ARBA" id="ARBA00022448"/>
    </source>
</evidence>
<dbReference type="PANTHER" id="PTHR30614">
    <property type="entry name" value="MEMBRANE COMPONENT OF AMINO ACID ABC TRANSPORTER"/>
    <property type="match status" value="1"/>
</dbReference>
<evidence type="ECO:0000256" key="4">
    <source>
        <dbReference type="ARBA" id="ARBA00022475"/>
    </source>
</evidence>
<dbReference type="InterPro" id="IPR043429">
    <property type="entry name" value="ArtM/GltK/GlnP/TcyL/YhdX-like"/>
</dbReference>
<dbReference type="Proteomes" id="UP001301140">
    <property type="component" value="Unassembled WGS sequence"/>
</dbReference>
<dbReference type="PANTHER" id="PTHR30614:SF41">
    <property type="entry name" value="INNER MEMBRANE AMINO-ACID ABC TRANSPORTER PERMEASE PROTEIN YHDY"/>
    <property type="match status" value="1"/>
</dbReference>
<keyword evidence="3 8" id="KW-0813">Transport</keyword>
<dbReference type="NCBIfam" id="TIGR01726">
    <property type="entry name" value="HEQRo_perm_3TM"/>
    <property type="match status" value="1"/>
</dbReference>
<feature type="transmembrane region" description="Helical" evidence="8">
    <location>
        <begin position="161"/>
        <end position="183"/>
    </location>
</feature>
<dbReference type="Pfam" id="PF00528">
    <property type="entry name" value="BPD_transp_1"/>
    <property type="match status" value="1"/>
</dbReference>
<dbReference type="PROSITE" id="PS50928">
    <property type="entry name" value="ABC_TM1"/>
    <property type="match status" value="1"/>
</dbReference>
<dbReference type="Gene3D" id="1.10.3720.10">
    <property type="entry name" value="MetI-like"/>
    <property type="match status" value="1"/>
</dbReference>
<evidence type="ECO:0000256" key="1">
    <source>
        <dbReference type="ARBA" id="ARBA00004429"/>
    </source>
</evidence>
<dbReference type="InterPro" id="IPR035906">
    <property type="entry name" value="MetI-like_sf"/>
</dbReference>
<dbReference type="CDD" id="cd06261">
    <property type="entry name" value="TM_PBP2"/>
    <property type="match status" value="1"/>
</dbReference>
<dbReference type="AlphaFoldDB" id="A0AAP3V1S6"/>
<feature type="transmembrane region" description="Helical" evidence="8">
    <location>
        <begin position="266"/>
        <end position="289"/>
    </location>
</feature>
<keyword evidence="11" id="KW-1185">Reference proteome</keyword>
<feature type="transmembrane region" description="Helical" evidence="8">
    <location>
        <begin position="327"/>
        <end position="351"/>
    </location>
</feature>
<feature type="domain" description="ABC transmembrane type-1" evidence="9">
    <location>
        <begin position="159"/>
        <end position="354"/>
    </location>
</feature>
<evidence type="ECO:0000256" key="5">
    <source>
        <dbReference type="ARBA" id="ARBA00022692"/>
    </source>
</evidence>
<comment type="subcellular location">
    <subcellularLocation>
        <location evidence="1">Cell inner membrane</location>
        <topology evidence="1">Multi-pass membrane protein</topology>
    </subcellularLocation>
    <subcellularLocation>
        <location evidence="8">Cell membrane</location>
        <topology evidence="8">Multi-pass membrane protein</topology>
    </subcellularLocation>
</comment>
<sequence length="366" mass="39782">MSRFGPAEALAAPLAPPAARGRLAQIRATYFGTPRNAVVSLFCLALIVLAGQATAEWLLLDAVWAGGPEACKAGEGACWPFLAEKLRFAVFGFFPYEQQWRPGVAMLLLLAMCAATMLPALWRRELLLGWVLALLAMYLLMAGGILGLVPVPTSQWGGLPLTLMLAVVGFGAGFPLGVALALGRRSRLPAIRTLCTAYIELIRGVPLISLLFMASVMLPLFLPEGWTIDKVLRAQVAIILFAAAYIAEVVRGGLQGIDKGQYEAATAVGLGYWQNMILVILPQALRIVIPPMVTLFIGFFQDTTLVTIVGLFDFLSSIRAAQRDPSWQGIAVLEGYAFAAVVFFVFCWTMARYSRWLEARFDVGHK</sequence>
<comment type="caution">
    <text evidence="10">The sequence shown here is derived from an EMBL/GenBank/DDBJ whole genome shotgun (WGS) entry which is preliminary data.</text>
</comment>
<feature type="transmembrane region" description="Helical" evidence="8">
    <location>
        <begin position="234"/>
        <end position="254"/>
    </location>
</feature>
<dbReference type="SUPFAM" id="SSF161098">
    <property type="entry name" value="MetI-like"/>
    <property type="match status" value="1"/>
</dbReference>
<dbReference type="InterPro" id="IPR000515">
    <property type="entry name" value="MetI-like"/>
</dbReference>
<reference evidence="10 11" key="1">
    <citation type="submission" date="2023-03" db="EMBL/GenBank/DDBJ databases">
        <title>YIM 152171 draft genome.</title>
        <authorList>
            <person name="Yang Z."/>
        </authorList>
    </citation>
    <scope>NUCLEOTIDE SEQUENCE [LARGE SCALE GENOMIC DNA]</scope>
    <source>
        <strain evidence="10 11">YIM 152171</strain>
    </source>
</reference>
<organism evidence="10 11">
    <name type="scientific">Marinimicrococcus flavescens</name>
    <dbReference type="NCBI Taxonomy" id="3031815"/>
    <lineage>
        <taxon>Bacteria</taxon>
        <taxon>Pseudomonadati</taxon>
        <taxon>Pseudomonadota</taxon>
        <taxon>Alphaproteobacteria</taxon>
        <taxon>Geminicoccales</taxon>
        <taxon>Geminicoccaceae</taxon>
        <taxon>Marinimicrococcus</taxon>
    </lineage>
</organism>
<dbReference type="EMBL" id="JARGEQ010000073">
    <property type="protein sequence ID" value="MDF1586204.1"/>
    <property type="molecule type" value="Genomic_DNA"/>
</dbReference>
<keyword evidence="5 8" id="KW-0812">Transmembrane</keyword>
<name>A0AAP3V1S6_9PROT</name>
<dbReference type="InterPro" id="IPR010065">
    <property type="entry name" value="AA_ABC_transptr_permease_3TM"/>
</dbReference>
<feature type="transmembrane region" description="Helical" evidence="8">
    <location>
        <begin position="37"/>
        <end position="60"/>
    </location>
</feature>
<evidence type="ECO:0000313" key="10">
    <source>
        <dbReference type="EMBL" id="MDF1586204.1"/>
    </source>
</evidence>
<feature type="transmembrane region" description="Helical" evidence="8">
    <location>
        <begin position="127"/>
        <end position="149"/>
    </location>
</feature>
<evidence type="ECO:0000256" key="7">
    <source>
        <dbReference type="ARBA" id="ARBA00023136"/>
    </source>
</evidence>